<reference evidence="11" key="1">
    <citation type="journal article" date="2019" name="Int. J. Syst. Evol. Microbiol.">
        <title>The Global Catalogue of Microorganisms (GCM) 10K type strain sequencing project: providing services to taxonomists for standard genome sequencing and annotation.</title>
        <authorList>
            <consortium name="The Broad Institute Genomics Platform"/>
            <consortium name="The Broad Institute Genome Sequencing Center for Infectious Disease"/>
            <person name="Wu L."/>
            <person name="Ma J."/>
        </authorList>
    </citation>
    <scope>NUCLEOTIDE SEQUENCE [LARGE SCALE GENOMIC DNA]</scope>
    <source>
        <strain evidence="11">JCM 10649</strain>
    </source>
</reference>
<evidence type="ECO:0000313" key="10">
    <source>
        <dbReference type="EMBL" id="GAA0488325.1"/>
    </source>
</evidence>
<evidence type="ECO:0000256" key="2">
    <source>
        <dbReference type="ARBA" id="ARBA00022475"/>
    </source>
</evidence>
<keyword evidence="11" id="KW-1185">Reference proteome</keyword>
<dbReference type="RefSeq" id="WP_344096144.1">
    <property type="nucleotide sequence ID" value="NZ_BAAAHB010000105.1"/>
</dbReference>
<gene>
    <name evidence="10" type="ORF">GCM10009544_56830</name>
</gene>
<dbReference type="Proteomes" id="UP001499895">
    <property type="component" value="Unassembled WGS sequence"/>
</dbReference>
<organism evidence="10 11">
    <name type="scientific">Streptomyces stramineus</name>
    <dbReference type="NCBI Taxonomy" id="173861"/>
    <lineage>
        <taxon>Bacteria</taxon>
        <taxon>Bacillati</taxon>
        <taxon>Actinomycetota</taxon>
        <taxon>Actinomycetes</taxon>
        <taxon>Kitasatosporales</taxon>
        <taxon>Streptomycetaceae</taxon>
        <taxon>Streptomyces</taxon>
    </lineage>
</organism>
<proteinExistence type="predicted"/>
<evidence type="ECO:0000313" key="11">
    <source>
        <dbReference type="Proteomes" id="UP001499895"/>
    </source>
</evidence>
<comment type="caution">
    <text evidence="10">The sequence shown here is derived from an EMBL/GenBank/DDBJ whole genome shotgun (WGS) entry which is preliminary data.</text>
</comment>
<keyword evidence="7 8" id="KW-0472">Membrane</keyword>
<sequence length="153" mass="15843">MTSTPTPGEPSDGGLDRALKSVTEVLAKTDVKGGALFALDGGIAALLRSALSEGPTAARVLVGLASGFLAISLVFVVLAVLPRLGNEGTSFPTWAEMSPEEIRAAVQEDTRPHQVAILSRMARLKYRRLIVACIATGLSALLLLAANHLAALG</sequence>
<comment type="subcellular location">
    <subcellularLocation>
        <location evidence="1">Cell membrane</location>
    </subcellularLocation>
</comment>
<evidence type="ECO:0000256" key="6">
    <source>
        <dbReference type="ARBA" id="ARBA00023118"/>
    </source>
</evidence>
<feature type="transmembrane region" description="Helical" evidence="8">
    <location>
        <begin position="129"/>
        <end position="150"/>
    </location>
</feature>
<dbReference type="InterPro" id="IPR043760">
    <property type="entry name" value="PycTM_dom"/>
</dbReference>
<evidence type="ECO:0000256" key="3">
    <source>
        <dbReference type="ARBA" id="ARBA00022692"/>
    </source>
</evidence>
<keyword evidence="6" id="KW-0051">Antiviral defense</keyword>
<name>A0ABP3KYZ4_9ACTN</name>
<evidence type="ECO:0000256" key="1">
    <source>
        <dbReference type="ARBA" id="ARBA00004236"/>
    </source>
</evidence>
<evidence type="ECO:0000256" key="8">
    <source>
        <dbReference type="SAM" id="Phobius"/>
    </source>
</evidence>
<evidence type="ECO:0000256" key="4">
    <source>
        <dbReference type="ARBA" id="ARBA00022741"/>
    </source>
</evidence>
<protein>
    <recommendedName>
        <fullName evidence="9">Pycsar effector protein domain-containing protein</fullName>
    </recommendedName>
</protein>
<feature type="domain" description="Pycsar effector protein" evidence="9">
    <location>
        <begin position="15"/>
        <end position="146"/>
    </location>
</feature>
<dbReference type="Pfam" id="PF18967">
    <property type="entry name" value="PycTM"/>
    <property type="match status" value="1"/>
</dbReference>
<keyword evidence="3 8" id="KW-0812">Transmembrane</keyword>
<keyword evidence="4" id="KW-0547">Nucleotide-binding</keyword>
<accession>A0ABP3KYZ4</accession>
<keyword evidence="2" id="KW-1003">Cell membrane</keyword>
<keyword evidence="5 8" id="KW-1133">Transmembrane helix</keyword>
<evidence type="ECO:0000256" key="7">
    <source>
        <dbReference type="ARBA" id="ARBA00023136"/>
    </source>
</evidence>
<feature type="transmembrane region" description="Helical" evidence="8">
    <location>
        <begin position="57"/>
        <end position="81"/>
    </location>
</feature>
<dbReference type="EMBL" id="BAAAHB010000105">
    <property type="protein sequence ID" value="GAA0488325.1"/>
    <property type="molecule type" value="Genomic_DNA"/>
</dbReference>
<evidence type="ECO:0000259" key="9">
    <source>
        <dbReference type="Pfam" id="PF18967"/>
    </source>
</evidence>
<evidence type="ECO:0000256" key="5">
    <source>
        <dbReference type="ARBA" id="ARBA00022989"/>
    </source>
</evidence>